<sequence>MYYTFNGTDTILYRTGPDSNFDRAFFGGNGADPKAKVQNAEGQGGDAGLQDADFVPAVAASDSSEYENCGGPDSYTAACNAGASVEGCTAEPVYVDSGDPALQGADTASDGEGS</sequence>
<comment type="caution">
    <text evidence="2">The sequence shown here is derived from an EMBL/GenBank/DDBJ whole genome shotgun (WGS) entry which is preliminary data.</text>
</comment>
<evidence type="ECO:0000256" key="1">
    <source>
        <dbReference type="SAM" id="MobiDB-lite"/>
    </source>
</evidence>
<dbReference type="EMBL" id="JAACNO010000019">
    <property type="protein sequence ID" value="KAF4150742.1"/>
    <property type="molecule type" value="Genomic_DNA"/>
</dbReference>
<reference evidence="2" key="1">
    <citation type="submission" date="2020-03" db="EMBL/GenBank/DDBJ databases">
        <title>Hybrid Assembly of Korean Phytophthora infestans isolates.</title>
        <authorList>
            <person name="Prokchorchik M."/>
            <person name="Lee Y."/>
            <person name="Seo J."/>
            <person name="Cho J.-H."/>
            <person name="Park Y.-E."/>
            <person name="Jang D.-C."/>
            <person name="Im J.-S."/>
            <person name="Choi J.-G."/>
            <person name="Park H.-J."/>
            <person name="Lee G.-B."/>
            <person name="Lee Y.-G."/>
            <person name="Hong S.-Y."/>
            <person name="Cho K."/>
            <person name="Sohn K.H."/>
        </authorList>
    </citation>
    <scope>NUCLEOTIDE SEQUENCE</scope>
    <source>
        <strain evidence="2">KR_2_A2</strain>
    </source>
</reference>
<feature type="region of interest" description="Disordered" evidence="1">
    <location>
        <begin position="93"/>
        <end position="114"/>
    </location>
</feature>
<dbReference type="AlphaFoldDB" id="A0A8S9VHF2"/>
<evidence type="ECO:0000313" key="3">
    <source>
        <dbReference type="Proteomes" id="UP000704712"/>
    </source>
</evidence>
<proteinExistence type="predicted"/>
<evidence type="ECO:0000313" key="2">
    <source>
        <dbReference type="EMBL" id="KAF4150742.1"/>
    </source>
</evidence>
<gene>
    <name evidence="2" type="ORF">GN958_ATG00063</name>
</gene>
<dbReference type="Proteomes" id="UP000704712">
    <property type="component" value="Unassembled WGS sequence"/>
</dbReference>
<name>A0A8S9VHF2_PHYIN</name>
<organism evidence="2 3">
    <name type="scientific">Phytophthora infestans</name>
    <name type="common">Potato late blight agent</name>
    <name type="synonym">Botrytis infestans</name>
    <dbReference type="NCBI Taxonomy" id="4787"/>
    <lineage>
        <taxon>Eukaryota</taxon>
        <taxon>Sar</taxon>
        <taxon>Stramenopiles</taxon>
        <taxon>Oomycota</taxon>
        <taxon>Peronosporomycetes</taxon>
        <taxon>Peronosporales</taxon>
        <taxon>Peronosporaceae</taxon>
        <taxon>Phytophthora</taxon>
    </lineage>
</organism>
<accession>A0A8S9VHF2</accession>
<protein>
    <submittedName>
        <fullName evidence="2">Uncharacterized protein</fullName>
    </submittedName>
</protein>